<dbReference type="SUPFAM" id="SSF88713">
    <property type="entry name" value="Glycoside hydrolase/deacetylase"/>
    <property type="match status" value="1"/>
</dbReference>
<protein>
    <submittedName>
        <fullName evidence="6">Uncharacterized protein</fullName>
    </submittedName>
</protein>
<sequence>MSRLILCSDDFAYSPAISAAIVTLAQAGKINAVSCMALMPGWAEDSRLLADLPAHVEIGLHLTLTEEAPRTAMPRFAPGGRMPAIDPLTRMAGRWAVPLDEVAMEISAQFDAFFAAMRRPPAFVDGHQHVHALPGIRDLVLAETVARAPGAWVRDCTDSPLAILRRPFSSKAIGSAWHSRGLRKAAAALGLRTNRGFSGHYDFRGDYAALFPRFLRGPGPMHLVMCHPGAGERAGDRIAAARIVEAKALHRLPIADMAGAEGLAFPA</sequence>
<dbReference type="GO" id="GO:0016787">
    <property type="term" value="F:hydrolase activity"/>
    <property type="evidence" value="ECO:0007669"/>
    <property type="project" value="UniProtKB-KW"/>
</dbReference>
<dbReference type="RefSeq" id="WP_125977553.1">
    <property type="nucleotide sequence ID" value="NZ_BAAADY010000008.1"/>
</dbReference>
<evidence type="ECO:0000256" key="4">
    <source>
        <dbReference type="ARBA" id="ARBA00022842"/>
    </source>
</evidence>
<dbReference type="GO" id="GO:0046872">
    <property type="term" value="F:metal ion binding"/>
    <property type="evidence" value="ECO:0007669"/>
    <property type="project" value="UniProtKB-KW"/>
</dbReference>
<dbReference type="Proteomes" id="UP000531251">
    <property type="component" value="Unassembled WGS sequence"/>
</dbReference>
<organism evidence="6 7">
    <name type="scientific">Sphingomonas trueperi</name>
    <dbReference type="NCBI Taxonomy" id="53317"/>
    <lineage>
        <taxon>Bacteria</taxon>
        <taxon>Pseudomonadati</taxon>
        <taxon>Pseudomonadota</taxon>
        <taxon>Alphaproteobacteria</taxon>
        <taxon>Sphingomonadales</taxon>
        <taxon>Sphingomonadaceae</taxon>
        <taxon>Sphingomonas</taxon>
    </lineage>
</organism>
<evidence type="ECO:0000313" key="6">
    <source>
        <dbReference type="EMBL" id="NJB95934.1"/>
    </source>
</evidence>
<evidence type="ECO:0000256" key="1">
    <source>
        <dbReference type="ARBA" id="ARBA00001946"/>
    </source>
</evidence>
<comment type="cofactor">
    <cofactor evidence="1">
        <name>Mg(2+)</name>
        <dbReference type="ChEBI" id="CHEBI:18420"/>
    </cofactor>
</comment>
<name>A0A7X5XV64_9SPHN</name>
<dbReference type="Gene3D" id="3.20.20.370">
    <property type="entry name" value="Glycoside hydrolase/deacetylase"/>
    <property type="match status" value="1"/>
</dbReference>
<evidence type="ECO:0000256" key="2">
    <source>
        <dbReference type="ARBA" id="ARBA00022723"/>
    </source>
</evidence>
<dbReference type="GO" id="GO:0019213">
    <property type="term" value="F:deacetylase activity"/>
    <property type="evidence" value="ECO:0007669"/>
    <property type="project" value="TreeGrafter"/>
</dbReference>
<comment type="caution">
    <text evidence="6">The sequence shown here is derived from an EMBL/GenBank/DDBJ whole genome shotgun (WGS) entry which is preliminary data.</text>
</comment>
<evidence type="ECO:0000313" key="7">
    <source>
        <dbReference type="Proteomes" id="UP000531251"/>
    </source>
</evidence>
<dbReference type="PANTHER" id="PTHR31609">
    <property type="entry name" value="YDJC DEACETYLASE FAMILY MEMBER"/>
    <property type="match status" value="1"/>
</dbReference>
<dbReference type="PANTHER" id="PTHR31609:SF1">
    <property type="entry name" value="CARBOHYDRATE DEACETYLASE"/>
    <property type="match status" value="1"/>
</dbReference>
<keyword evidence="7" id="KW-1185">Reference proteome</keyword>
<accession>A0A7X5XV64</accession>
<dbReference type="CDD" id="cd10807">
    <property type="entry name" value="YdjC_like_3"/>
    <property type="match status" value="1"/>
</dbReference>
<proteinExistence type="predicted"/>
<keyword evidence="2" id="KW-0479">Metal-binding</keyword>
<keyword evidence="3" id="KW-0378">Hydrolase</keyword>
<dbReference type="GO" id="GO:0005975">
    <property type="term" value="P:carbohydrate metabolic process"/>
    <property type="evidence" value="ECO:0007669"/>
    <property type="project" value="InterPro"/>
</dbReference>
<evidence type="ECO:0000256" key="3">
    <source>
        <dbReference type="ARBA" id="ARBA00022801"/>
    </source>
</evidence>
<dbReference type="EMBL" id="JAATJB010000001">
    <property type="protein sequence ID" value="NJB95934.1"/>
    <property type="molecule type" value="Genomic_DNA"/>
</dbReference>
<dbReference type="Pfam" id="PF04794">
    <property type="entry name" value="YdjC"/>
    <property type="match status" value="1"/>
</dbReference>
<dbReference type="InterPro" id="IPR011330">
    <property type="entry name" value="Glyco_hydro/deAcase_b/a-brl"/>
</dbReference>
<dbReference type="InterPro" id="IPR006879">
    <property type="entry name" value="YdjC-like"/>
</dbReference>
<dbReference type="AlphaFoldDB" id="A0A7X5XV64"/>
<reference evidence="6 7" key="1">
    <citation type="submission" date="2020-03" db="EMBL/GenBank/DDBJ databases">
        <title>Genomic Encyclopedia of Type Strains, Phase IV (KMG-IV): sequencing the most valuable type-strain genomes for metagenomic binning, comparative biology and taxonomic classification.</title>
        <authorList>
            <person name="Goeker M."/>
        </authorList>
    </citation>
    <scope>NUCLEOTIDE SEQUENCE [LARGE SCALE GENOMIC DNA]</scope>
    <source>
        <strain evidence="6 7">DSM 7225</strain>
    </source>
</reference>
<gene>
    <name evidence="6" type="ORF">GGR89_000226</name>
</gene>
<keyword evidence="4" id="KW-0460">Magnesium</keyword>
<evidence type="ECO:0000256" key="5">
    <source>
        <dbReference type="ARBA" id="ARBA00023277"/>
    </source>
</evidence>
<keyword evidence="5" id="KW-0119">Carbohydrate metabolism</keyword>